<organism evidence="1 2">
    <name type="scientific">Caerostris extrusa</name>
    <name type="common">Bark spider</name>
    <name type="synonym">Caerostris bankana</name>
    <dbReference type="NCBI Taxonomy" id="172846"/>
    <lineage>
        <taxon>Eukaryota</taxon>
        <taxon>Metazoa</taxon>
        <taxon>Ecdysozoa</taxon>
        <taxon>Arthropoda</taxon>
        <taxon>Chelicerata</taxon>
        <taxon>Arachnida</taxon>
        <taxon>Araneae</taxon>
        <taxon>Araneomorphae</taxon>
        <taxon>Entelegynae</taxon>
        <taxon>Araneoidea</taxon>
        <taxon>Araneidae</taxon>
        <taxon>Caerostris</taxon>
    </lineage>
</organism>
<reference evidence="1 2" key="1">
    <citation type="submission" date="2021-06" db="EMBL/GenBank/DDBJ databases">
        <title>Caerostris extrusa draft genome.</title>
        <authorList>
            <person name="Kono N."/>
            <person name="Arakawa K."/>
        </authorList>
    </citation>
    <scope>NUCLEOTIDE SEQUENCE [LARGE SCALE GENOMIC DNA]</scope>
</reference>
<sequence length="241" mass="27785">MEEETFVTNLFANIYLTWMDVEEHDVFPVLCYVPEQDVSVCFFSVILDYLETLESGILKGIEASAAMFFSSESLFSEFAYSVCLRLSASNDIDSLILVGVFLINAAHFSIYMNCFCLTNTIPDVFLKFFKTYIEHEFSAEEGLLNLRRFCDSFKKNAISKHLIITQAVRIIDESIKDEISFRGNIYLGFYTVSDVMNLKREFEHQYQSANPCSFCGTCCVVHLNKFFTRFMLNSLTKSQDY</sequence>
<dbReference type="EMBL" id="BPLR01011008">
    <property type="protein sequence ID" value="GIY43686.1"/>
    <property type="molecule type" value="Genomic_DNA"/>
</dbReference>
<proteinExistence type="predicted"/>
<protein>
    <submittedName>
        <fullName evidence="1">Uncharacterized protein</fullName>
    </submittedName>
</protein>
<evidence type="ECO:0000313" key="2">
    <source>
        <dbReference type="Proteomes" id="UP001054945"/>
    </source>
</evidence>
<gene>
    <name evidence="1" type="ORF">CEXT_669121</name>
</gene>
<dbReference type="AlphaFoldDB" id="A0AAV4TDZ1"/>
<comment type="caution">
    <text evidence="1">The sequence shown here is derived from an EMBL/GenBank/DDBJ whole genome shotgun (WGS) entry which is preliminary data.</text>
</comment>
<evidence type="ECO:0000313" key="1">
    <source>
        <dbReference type="EMBL" id="GIY43686.1"/>
    </source>
</evidence>
<keyword evidence="2" id="KW-1185">Reference proteome</keyword>
<dbReference type="Proteomes" id="UP001054945">
    <property type="component" value="Unassembled WGS sequence"/>
</dbReference>
<name>A0AAV4TDZ1_CAEEX</name>
<accession>A0AAV4TDZ1</accession>